<proteinExistence type="inferred from homology"/>
<evidence type="ECO:0000256" key="3">
    <source>
        <dbReference type="ARBA" id="ARBA00022692"/>
    </source>
</evidence>
<dbReference type="STRING" id="906689.A0A2I0W307"/>
<feature type="transmembrane region" description="Helical" evidence="10">
    <location>
        <begin position="127"/>
        <end position="144"/>
    </location>
</feature>
<evidence type="ECO:0000256" key="1">
    <source>
        <dbReference type="ARBA" id="ARBA00004141"/>
    </source>
</evidence>
<feature type="transmembrane region" description="Helical" evidence="10">
    <location>
        <begin position="215"/>
        <end position="233"/>
    </location>
</feature>
<dbReference type="PROSITE" id="PS00216">
    <property type="entry name" value="SUGAR_TRANSPORT_1"/>
    <property type="match status" value="1"/>
</dbReference>
<dbReference type="SUPFAM" id="SSF103473">
    <property type="entry name" value="MFS general substrate transporter"/>
    <property type="match status" value="1"/>
</dbReference>
<keyword evidence="2" id="KW-0592">Phosphate transport</keyword>
<keyword evidence="3 10" id="KW-0812">Transmembrane</keyword>
<evidence type="ECO:0000256" key="9">
    <source>
        <dbReference type="SAM" id="MobiDB-lite"/>
    </source>
</evidence>
<keyword evidence="4" id="KW-0769">Symport</keyword>
<feature type="transmembrane region" description="Helical" evidence="10">
    <location>
        <begin position="373"/>
        <end position="394"/>
    </location>
</feature>
<name>A0A2I0W307_9ASPA</name>
<organism evidence="12 13">
    <name type="scientific">Dendrobium catenatum</name>
    <dbReference type="NCBI Taxonomy" id="906689"/>
    <lineage>
        <taxon>Eukaryota</taxon>
        <taxon>Viridiplantae</taxon>
        <taxon>Streptophyta</taxon>
        <taxon>Embryophyta</taxon>
        <taxon>Tracheophyta</taxon>
        <taxon>Spermatophyta</taxon>
        <taxon>Magnoliopsida</taxon>
        <taxon>Liliopsida</taxon>
        <taxon>Asparagales</taxon>
        <taxon>Orchidaceae</taxon>
        <taxon>Epidendroideae</taxon>
        <taxon>Malaxideae</taxon>
        <taxon>Dendrobiinae</taxon>
        <taxon>Dendrobium</taxon>
    </lineage>
</organism>
<dbReference type="AlphaFoldDB" id="A0A2I0W307"/>
<dbReference type="PANTHER" id="PTHR24064">
    <property type="entry name" value="SOLUTE CARRIER FAMILY 22 MEMBER"/>
    <property type="match status" value="1"/>
</dbReference>
<keyword evidence="13" id="KW-1185">Reference proteome</keyword>
<dbReference type="InterPro" id="IPR036259">
    <property type="entry name" value="MFS_trans_sf"/>
</dbReference>
<accession>A0A2I0W307</accession>
<reference evidence="12 13" key="2">
    <citation type="journal article" date="2017" name="Nature">
        <title>The Apostasia genome and the evolution of orchids.</title>
        <authorList>
            <person name="Zhang G.Q."/>
            <person name="Liu K.W."/>
            <person name="Li Z."/>
            <person name="Lohaus R."/>
            <person name="Hsiao Y.Y."/>
            <person name="Niu S.C."/>
            <person name="Wang J.Y."/>
            <person name="Lin Y.C."/>
            <person name="Xu Q."/>
            <person name="Chen L.J."/>
            <person name="Yoshida K."/>
            <person name="Fujiwara S."/>
            <person name="Wang Z.W."/>
            <person name="Zhang Y.Q."/>
            <person name="Mitsuda N."/>
            <person name="Wang M."/>
            <person name="Liu G.H."/>
            <person name="Pecoraro L."/>
            <person name="Huang H.X."/>
            <person name="Xiao X.J."/>
            <person name="Lin M."/>
            <person name="Wu X.Y."/>
            <person name="Wu W.L."/>
            <person name="Chen Y.Y."/>
            <person name="Chang S.B."/>
            <person name="Sakamoto S."/>
            <person name="Ohme-Takagi M."/>
            <person name="Yagi M."/>
            <person name="Zeng S.J."/>
            <person name="Shen C.Y."/>
            <person name="Yeh C.M."/>
            <person name="Luo Y.B."/>
            <person name="Tsai W.C."/>
            <person name="Van de Peer Y."/>
            <person name="Liu Z.J."/>
        </authorList>
    </citation>
    <scope>NUCLEOTIDE SEQUENCE [LARGE SCALE GENOMIC DNA]</scope>
    <source>
        <tissue evidence="12">The whole plant</tissue>
    </source>
</reference>
<protein>
    <recommendedName>
        <fullName evidence="7">H(+)/Pi cotransporter</fullName>
    </recommendedName>
</protein>
<feature type="transmembrane region" description="Helical" evidence="10">
    <location>
        <begin position="156"/>
        <end position="177"/>
    </location>
</feature>
<feature type="region of interest" description="Disordered" evidence="9">
    <location>
        <begin position="1"/>
        <end position="24"/>
    </location>
</feature>
<feature type="transmembrane region" description="Helical" evidence="10">
    <location>
        <begin position="183"/>
        <end position="203"/>
    </location>
</feature>
<evidence type="ECO:0000259" key="11">
    <source>
        <dbReference type="PROSITE" id="PS50850"/>
    </source>
</evidence>
<dbReference type="Pfam" id="PF00083">
    <property type="entry name" value="Sugar_tr"/>
    <property type="match status" value="1"/>
</dbReference>
<evidence type="ECO:0000256" key="10">
    <source>
        <dbReference type="SAM" id="Phobius"/>
    </source>
</evidence>
<feature type="domain" description="Major facilitator superfamily (MFS) profile" evidence="11">
    <location>
        <begin position="51"/>
        <end position="514"/>
    </location>
</feature>
<keyword evidence="5 10" id="KW-1133">Transmembrane helix</keyword>
<dbReference type="InterPro" id="IPR005828">
    <property type="entry name" value="MFS_sugar_transport-like"/>
</dbReference>
<dbReference type="PROSITE" id="PS50850">
    <property type="entry name" value="MFS"/>
    <property type="match status" value="1"/>
</dbReference>
<dbReference type="GO" id="GO:0015293">
    <property type="term" value="F:symporter activity"/>
    <property type="evidence" value="ECO:0007669"/>
    <property type="project" value="UniProtKB-KW"/>
</dbReference>
<feature type="transmembrane region" description="Helical" evidence="10">
    <location>
        <begin position="239"/>
        <end position="259"/>
    </location>
</feature>
<evidence type="ECO:0000313" key="13">
    <source>
        <dbReference type="Proteomes" id="UP000233837"/>
    </source>
</evidence>
<evidence type="ECO:0000313" key="12">
    <source>
        <dbReference type="EMBL" id="PKU70041.1"/>
    </source>
</evidence>
<dbReference type="InterPro" id="IPR005829">
    <property type="entry name" value="Sugar_transporter_CS"/>
</dbReference>
<evidence type="ECO:0000256" key="7">
    <source>
        <dbReference type="ARBA" id="ARBA00032043"/>
    </source>
</evidence>
<sequence>MADGEMNSGSDLREGLLSGSAHSPPAQVKRIGIDDMLRLHAGELGRWQLRHFVLTCAAWALEAFHTMVMIFADREPAWQCKFAGGCPPDNCGIPAASWEWVEGSGASTVSEWGLICGQRYKVGLSQSAFFAGCMVGAGVFGHLSDSFLGRKGSLTIVCILNAISGVVTSLSPTYWFYTGFRFLNGFGTGGVGLCAFVLATEPIGPSKRGVAGMSTFYFFSGGIAILAGVAYLFPTWRTLYIVSSLPSLVFVLLIIPFISESPRWYLIRRQTAKAMDIMRTIARCNGREIPPGITLKLDDEDDEENSKECSQLKQYADAKISDLQVAESGSIIDVLRSRRTRLRLILMVCINFLCAIVYYGLTLNVVNLKTNLYLNVTLNSVAEMPAFVITAVLLDRLGRKPLGVGTMMLSGVSCSIGFFISGTGVLMKTIRMICGVIGIFGMAAMYNLLFIYTTELFPTVVRNAALGCVTQATQLGAILAPLVVVAGQSLPFAVFGGCGIVGALLTYYLPETMNKPLYDTMTGLEDGEGKFVI</sequence>
<dbReference type="InterPro" id="IPR020846">
    <property type="entry name" value="MFS_dom"/>
</dbReference>
<evidence type="ECO:0000256" key="8">
    <source>
        <dbReference type="ARBA" id="ARBA00044504"/>
    </source>
</evidence>
<keyword evidence="2" id="KW-0813">Transport</keyword>
<feature type="transmembrane region" description="Helical" evidence="10">
    <location>
        <begin position="490"/>
        <end position="509"/>
    </location>
</feature>
<reference evidence="12 13" key="1">
    <citation type="journal article" date="2016" name="Sci. Rep.">
        <title>The Dendrobium catenatum Lindl. genome sequence provides insights into polysaccharide synthase, floral development and adaptive evolution.</title>
        <authorList>
            <person name="Zhang G.Q."/>
            <person name="Xu Q."/>
            <person name="Bian C."/>
            <person name="Tsai W.C."/>
            <person name="Yeh C.M."/>
            <person name="Liu K.W."/>
            <person name="Yoshida K."/>
            <person name="Zhang L.S."/>
            <person name="Chang S.B."/>
            <person name="Chen F."/>
            <person name="Shi Y."/>
            <person name="Su Y.Y."/>
            <person name="Zhang Y.Q."/>
            <person name="Chen L.J."/>
            <person name="Yin Y."/>
            <person name="Lin M."/>
            <person name="Huang H."/>
            <person name="Deng H."/>
            <person name="Wang Z.W."/>
            <person name="Zhu S.L."/>
            <person name="Zhao X."/>
            <person name="Deng C."/>
            <person name="Niu S.C."/>
            <person name="Huang J."/>
            <person name="Wang M."/>
            <person name="Liu G.H."/>
            <person name="Yang H.J."/>
            <person name="Xiao X.J."/>
            <person name="Hsiao Y.Y."/>
            <person name="Wu W.L."/>
            <person name="Chen Y.Y."/>
            <person name="Mitsuda N."/>
            <person name="Ohme-Takagi M."/>
            <person name="Luo Y.B."/>
            <person name="Van de Peer Y."/>
            <person name="Liu Z.J."/>
        </authorList>
    </citation>
    <scope>NUCLEOTIDE SEQUENCE [LARGE SCALE GENOMIC DNA]</scope>
    <source>
        <tissue evidence="12">The whole plant</tissue>
    </source>
</reference>
<comment type="similarity">
    <text evidence="8">Belongs to the major facilitator superfamily. Phosphate:H(+) symporter (TC 2.A.1.9) family.</text>
</comment>
<feature type="transmembrane region" description="Helical" evidence="10">
    <location>
        <begin position="344"/>
        <end position="361"/>
    </location>
</feature>
<keyword evidence="6 10" id="KW-0472">Membrane</keyword>
<gene>
    <name evidence="12" type="primary">OCT4</name>
    <name evidence="12" type="ORF">MA16_Dca014487</name>
</gene>
<dbReference type="EMBL" id="KZ502957">
    <property type="protein sequence ID" value="PKU70041.1"/>
    <property type="molecule type" value="Genomic_DNA"/>
</dbReference>
<dbReference type="Proteomes" id="UP000233837">
    <property type="component" value="Unassembled WGS sequence"/>
</dbReference>
<evidence type="ECO:0000256" key="5">
    <source>
        <dbReference type="ARBA" id="ARBA00022989"/>
    </source>
</evidence>
<dbReference type="GO" id="GO:0016020">
    <property type="term" value="C:membrane"/>
    <property type="evidence" value="ECO:0007669"/>
    <property type="project" value="UniProtKB-SubCell"/>
</dbReference>
<evidence type="ECO:0000256" key="4">
    <source>
        <dbReference type="ARBA" id="ARBA00022847"/>
    </source>
</evidence>
<evidence type="ECO:0000256" key="2">
    <source>
        <dbReference type="ARBA" id="ARBA00022592"/>
    </source>
</evidence>
<dbReference type="GO" id="GO:0006817">
    <property type="term" value="P:phosphate ion transport"/>
    <property type="evidence" value="ECO:0007669"/>
    <property type="project" value="UniProtKB-KW"/>
</dbReference>
<feature type="transmembrane region" description="Helical" evidence="10">
    <location>
        <begin position="406"/>
        <end position="424"/>
    </location>
</feature>
<dbReference type="PROSITE" id="PS00217">
    <property type="entry name" value="SUGAR_TRANSPORT_2"/>
    <property type="match status" value="1"/>
</dbReference>
<dbReference type="Gene3D" id="1.20.1250.20">
    <property type="entry name" value="MFS general substrate transporter like domains"/>
    <property type="match status" value="1"/>
</dbReference>
<comment type="subcellular location">
    <subcellularLocation>
        <location evidence="1">Membrane</location>
        <topology evidence="1">Multi-pass membrane protein</topology>
    </subcellularLocation>
</comment>
<evidence type="ECO:0000256" key="6">
    <source>
        <dbReference type="ARBA" id="ARBA00023136"/>
    </source>
</evidence>
<feature type="transmembrane region" description="Helical" evidence="10">
    <location>
        <begin position="430"/>
        <end position="452"/>
    </location>
</feature>